<gene>
    <name evidence="1" type="ORF">F5148DRAFT_1296719</name>
</gene>
<accession>A0ACC0TQ59</accession>
<evidence type="ECO:0000313" key="2">
    <source>
        <dbReference type="Proteomes" id="UP001207468"/>
    </source>
</evidence>
<evidence type="ECO:0000313" key="1">
    <source>
        <dbReference type="EMBL" id="KAI9428757.1"/>
    </source>
</evidence>
<keyword evidence="2" id="KW-1185">Reference proteome</keyword>
<comment type="caution">
    <text evidence="1">The sequence shown here is derived from an EMBL/GenBank/DDBJ whole genome shotgun (WGS) entry which is preliminary data.</text>
</comment>
<dbReference type="EMBL" id="JAGFNK010001879">
    <property type="protein sequence ID" value="KAI9428757.1"/>
    <property type="molecule type" value="Genomic_DNA"/>
</dbReference>
<proteinExistence type="predicted"/>
<sequence length="153" mass="16737">MKKRDLAIIAITVFVMCIPLAIIAHQNNEPRPAMPSTAFDWNSIKAVATKTGEKRQFFDAPTATLDNFECHVTTLNPGEMAHTPHQHPEEELTIVKEGTVEVLVDGQLKTVGPGSVVFQATNKLHSIKNVGSTPAVYYALKWKSSKTAATPNK</sequence>
<protein>
    <submittedName>
        <fullName evidence="1">Cupin 2 conserved barrel domain protein</fullName>
    </submittedName>
</protein>
<name>A0ACC0TQ59_9AGAM</name>
<organism evidence="1 2">
    <name type="scientific">Russula earlei</name>
    <dbReference type="NCBI Taxonomy" id="71964"/>
    <lineage>
        <taxon>Eukaryota</taxon>
        <taxon>Fungi</taxon>
        <taxon>Dikarya</taxon>
        <taxon>Basidiomycota</taxon>
        <taxon>Agaricomycotina</taxon>
        <taxon>Agaricomycetes</taxon>
        <taxon>Russulales</taxon>
        <taxon>Russulaceae</taxon>
        <taxon>Russula</taxon>
    </lineage>
</organism>
<reference evidence="1" key="1">
    <citation type="submission" date="2021-03" db="EMBL/GenBank/DDBJ databases">
        <title>Evolutionary priming and transition to the ectomycorrhizal habit in an iconic lineage of mushroom-forming fungi: is preadaptation a requirement?</title>
        <authorList>
            <consortium name="DOE Joint Genome Institute"/>
            <person name="Looney B.P."/>
            <person name="Miyauchi S."/>
            <person name="Morin E."/>
            <person name="Drula E."/>
            <person name="Courty P.E."/>
            <person name="Chicoki N."/>
            <person name="Fauchery L."/>
            <person name="Kohler A."/>
            <person name="Kuo A."/>
            <person name="LaButti K."/>
            <person name="Pangilinan J."/>
            <person name="Lipzen A."/>
            <person name="Riley R."/>
            <person name="Andreopoulos W."/>
            <person name="He G."/>
            <person name="Johnson J."/>
            <person name="Barry K.W."/>
            <person name="Grigoriev I.V."/>
            <person name="Nagy L."/>
            <person name="Hibbett D."/>
            <person name="Henrissat B."/>
            <person name="Matheny P.B."/>
            <person name="Labbe J."/>
            <person name="Martin A.F."/>
        </authorList>
    </citation>
    <scope>NUCLEOTIDE SEQUENCE</scope>
    <source>
        <strain evidence="1">BPL698</strain>
    </source>
</reference>
<dbReference type="Proteomes" id="UP001207468">
    <property type="component" value="Unassembled WGS sequence"/>
</dbReference>